<comment type="caution">
    <text evidence="1">The sequence shown here is derived from an EMBL/GenBank/DDBJ whole genome shotgun (WGS) entry which is preliminary data.</text>
</comment>
<organism evidence="1 2">
    <name type="scientific">Ophiocordyceps polyrhachis-furcata BCC 54312</name>
    <dbReference type="NCBI Taxonomy" id="1330021"/>
    <lineage>
        <taxon>Eukaryota</taxon>
        <taxon>Fungi</taxon>
        <taxon>Dikarya</taxon>
        <taxon>Ascomycota</taxon>
        <taxon>Pezizomycotina</taxon>
        <taxon>Sordariomycetes</taxon>
        <taxon>Hypocreomycetidae</taxon>
        <taxon>Hypocreales</taxon>
        <taxon>Ophiocordycipitaceae</taxon>
        <taxon>Ophiocordyceps</taxon>
    </lineage>
</organism>
<dbReference type="AlphaFoldDB" id="A0A367L4L0"/>
<gene>
    <name evidence="1" type="ORF">L249_3763</name>
</gene>
<evidence type="ECO:0000313" key="2">
    <source>
        <dbReference type="Proteomes" id="UP000253664"/>
    </source>
</evidence>
<dbReference type="Proteomes" id="UP000253664">
    <property type="component" value="Unassembled WGS sequence"/>
</dbReference>
<accession>A0A367L4L0</accession>
<proteinExistence type="predicted"/>
<evidence type="ECO:0000313" key="1">
    <source>
        <dbReference type="EMBL" id="RCI09364.1"/>
    </source>
</evidence>
<dbReference type="EMBL" id="LKCN02000015">
    <property type="protein sequence ID" value="RCI09364.1"/>
    <property type="molecule type" value="Genomic_DNA"/>
</dbReference>
<feature type="non-terminal residue" evidence="1">
    <location>
        <position position="1"/>
    </location>
</feature>
<protein>
    <submittedName>
        <fullName evidence="1">Uncharacterized protein</fullName>
    </submittedName>
</protein>
<keyword evidence="2" id="KW-1185">Reference proteome</keyword>
<sequence length="184" mass="20332">TNRGKGLARGCSTGRSIYPSIHIHPAALPVLDRCIVPFERFGSLPRAMWKFALLCLARSFAPGAPGHMLAYAALACMTYGSMVSRYGCMYQGIFPEELNEDSHTHNVLRIVDDQAIWYDDDAPSPSAPFFGAYGYIDTGMDSRGKSSSHSGETVSSHPAGCFRSPCHWHPARMKKKKMMQKKND</sequence>
<reference evidence="1 2" key="1">
    <citation type="journal article" date="2015" name="BMC Genomics">
        <title>Insights from the genome of Ophiocordyceps polyrhachis-furcata to pathogenicity and host specificity in insect fungi.</title>
        <authorList>
            <person name="Wichadakul D."/>
            <person name="Kobmoo N."/>
            <person name="Ingsriswang S."/>
            <person name="Tangphatsornruang S."/>
            <person name="Chantasingh D."/>
            <person name="Luangsa-ard J.J."/>
            <person name="Eurwilaichitr L."/>
        </authorList>
    </citation>
    <scope>NUCLEOTIDE SEQUENCE [LARGE SCALE GENOMIC DNA]</scope>
    <source>
        <strain evidence="1 2">BCC 54312</strain>
    </source>
</reference>
<name>A0A367L4L0_9HYPO</name>